<dbReference type="Proteomes" id="UP000024635">
    <property type="component" value="Unassembled WGS sequence"/>
</dbReference>
<organism evidence="3 4">
    <name type="scientific">Ancylostoma ceylanicum</name>
    <dbReference type="NCBI Taxonomy" id="53326"/>
    <lineage>
        <taxon>Eukaryota</taxon>
        <taxon>Metazoa</taxon>
        <taxon>Ecdysozoa</taxon>
        <taxon>Nematoda</taxon>
        <taxon>Chromadorea</taxon>
        <taxon>Rhabditida</taxon>
        <taxon>Rhabditina</taxon>
        <taxon>Rhabditomorpha</taxon>
        <taxon>Strongyloidea</taxon>
        <taxon>Ancylostomatidae</taxon>
        <taxon>Ancylostomatinae</taxon>
        <taxon>Ancylostoma</taxon>
    </lineage>
</organism>
<comment type="caution">
    <text evidence="3">The sequence shown here is derived from an EMBL/GenBank/DDBJ whole genome shotgun (WGS) entry which is preliminary data.</text>
</comment>
<dbReference type="AlphaFoldDB" id="A0A016U5K4"/>
<dbReference type="InterPro" id="IPR024079">
    <property type="entry name" value="MetalloPept_cat_dom_sf"/>
</dbReference>
<dbReference type="Gene3D" id="3.40.390.10">
    <property type="entry name" value="Collagenase (Catalytic Domain)"/>
    <property type="match status" value="1"/>
</dbReference>
<evidence type="ECO:0000313" key="4">
    <source>
        <dbReference type="Proteomes" id="UP000024635"/>
    </source>
</evidence>
<reference evidence="4" key="1">
    <citation type="journal article" date="2015" name="Nat. Genet.">
        <title>The genome and transcriptome of the zoonotic hookworm Ancylostoma ceylanicum identify infection-specific gene families.</title>
        <authorList>
            <person name="Schwarz E.M."/>
            <person name="Hu Y."/>
            <person name="Antoshechkin I."/>
            <person name="Miller M.M."/>
            <person name="Sternberg P.W."/>
            <person name="Aroian R.V."/>
        </authorList>
    </citation>
    <scope>NUCLEOTIDE SEQUENCE</scope>
    <source>
        <strain evidence="4">HY135</strain>
    </source>
</reference>
<dbReference type="GO" id="GO:0004222">
    <property type="term" value="F:metalloendopeptidase activity"/>
    <property type="evidence" value="ECO:0007669"/>
    <property type="project" value="InterPro"/>
</dbReference>
<dbReference type="PANTHER" id="PTHR11733:SF241">
    <property type="entry name" value="GH26575P-RELATED"/>
    <property type="match status" value="1"/>
</dbReference>
<protein>
    <recommendedName>
        <fullName evidence="2">Peptidase M13 N-terminal domain-containing protein</fullName>
    </recommendedName>
</protein>
<dbReference type="Gene3D" id="1.10.1380.10">
    <property type="entry name" value="Neutral endopeptidase , domain2"/>
    <property type="match status" value="1"/>
</dbReference>
<dbReference type="EMBL" id="JARK01001391">
    <property type="protein sequence ID" value="EYC10569.1"/>
    <property type="molecule type" value="Genomic_DNA"/>
</dbReference>
<dbReference type="SUPFAM" id="SSF55486">
    <property type="entry name" value="Metalloproteases ('zincins'), catalytic domain"/>
    <property type="match status" value="1"/>
</dbReference>
<evidence type="ECO:0000259" key="2">
    <source>
        <dbReference type="Pfam" id="PF05649"/>
    </source>
</evidence>
<dbReference type="Pfam" id="PF05649">
    <property type="entry name" value="Peptidase_M13_N"/>
    <property type="match status" value="1"/>
</dbReference>
<dbReference type="InterPro" id="IPR042089">
    <property type="entry name" value="Peptidase_M13_dom_2"/>
</dbReference>
<accession>A0A016U5K4</accession>
<dbReference type="OrthoDB" id="6475849at2759"/>
<feature type="domain" description="Peptidase M13 N-terminal" evidence="2">
    <location>
        <begin position="110"/>
        <end position="195"/>
    </location>
</feature>
<dbReference type="GO" id="GO:0005886">
    <property type="term" value="C:plasma membrane"/>
    <property type="evidence" value="ECO:0007669"/>
    <property type="project" value="TreeGrafter"/>
</dbReference>
<dbReference type="STRING" id="53326.A0A016U5K4"/>
<dbReference type="PANTHER" id="PTHR11733">
    <property type="entry name" value="ZINC METALLOPROTEASE FAMILY M13 NEPRILYSIN-RELATED"/>
    <property type="match status" value="1"/>
</dbReference>
<dbReference type="GO" id="GO:0016485">
    <property type="term" value="P:protein processing"/>
    <property type="evidence" value="ECO:0007669"/>
    <property type="project" value="TreeGrafter"/>
</dbReference>
<keyword evidence="4" id="KW-1185">Reference proteome</keyword>
<gene>
    <name evidence="3" type="primary">Acey_s0055.g2631</name>
    <name evidence="3" type="ORF">Y032_0055g2631</name>
</gene>
<proteinExistence type="inferred from homology"/>
<evidence type="ECO:0000256" key="1">
    <source>
        <dbReference type="ARBA" id="ARBA00007357"/>
    </source>
</evidence>
<evidence type="ECO:0000313" key="3">
    <source>
        <dbReference type="EMBL" id="EYC10569.1"/>
    </source>
</evidence>
<comment type="similarity">
    <text evidence="1">Belongs to the peptidase M13 family.</text>
</comment>
<dbReference type="InterPro" id="IPR000718">
    <property type="entry name" value="Peptidase_M13"/>
</dbReference>
<name>A0A016U5K4_9BILA</name>
<dbReference type="PROSITE" id="PS51885">
    <property type="entry name" value="NEPRILYSIN"/>
    <property type="match status" value="1"/>
</dbReference>
<sequence>MLKEISYAKALWDDAFQQAGLNCSTGVELVMSCVRGAFHQHFRHRIVATMYKAGKLPKGRSLVLLRISILITVYASGETCREHLLEVGNSTDYAKIVKLLRESMDFSADPCEDFYQFACGKWIENIPEPDTKYNRRSVMYEDLLKKNQAMLGSKEFGDSRAMTSAQRFHEKCVSSDEEWKSKGGSINFVMRNIRQNYTGCVFLEKVWSSKLLKEIQEAPIATMSPRPVGSTVHRYSKFFSDDRIFE</sequence>
<dbReference type="InterPro" id="IPR008753">
    <property type="entry name" value="Peptidase_M13_N"/>
</dbReference>